<protein>
    <submittedName>
        <fullName evidence="2">Uncharacterized protein</fullName>
    </submittedName>
</protein>
<accession>A0ABQ4T1B9</accession>
<dbReference type="RefSeq" id="WP_238277461.1">
    <property type="nucleotide sequence ID" value="NZ_BPQR01000058.1"/>
</dbReference>
<gene>
    <name evidence="2" type="ORF">AOPFMNJM_3347</name>
</gene>
<proteinExistence type="predicted"/>
<reference evidence="2" key="1">
    <citation type="journal article" date="2021" name="Front. Microbiol.">
        <title>Comprehensive Comparative Genomics and Phenotyping of Methylobacterium Species.</title>
        <authorList>
            <person name="Alessa O."/>
            <person name="Ogura Y."/>
            <person name="Fujitani Y."/>
            <person name="Takami H."/>
            <person name="Hayashi T."/>
            <person name="Sahin N."/>
            <person name="Tani A."/>
        </authorList>
    </citation>
    <scope>NUCLEOTIDE SEQUENCE</scope>
    <source>
        <strain evidence="2">LMG 23639</strain>
    </source>
</reference>
<evidence type="ECO:0000313" key="2">
    <source>
        <dbReference type="EMBL" id="GJE08015.1"/>
    </source>
</evidence>
<organism evidence="2 3">
    <name type="scientific">Methylobacterium jeotgali</name>
    <dbReference type="NCBI Taxonomy" id="381630"/>
    <lineage>
        <taxon>Bacteria</taxon>
        <taxon>Pseudomonadati</taxon>
        <taxon>Pseudomonadota</taxon>
        <taxon>Alphaproteobacteria</taxon>
        <taxon>Hyphomicrobiales</taxon>
        <taxon>Methylobacteriaceae</taxon>
        <taxon>Methylobacterium</taxon>
    </lineage>
</organism>
<dbReference type="EMBL" id="BPQR01000058">
    <property type="protein sequence ID" value="GJE08015.1"/>
    <property type="molecule type" value="Genomic_DNA"/>
</dbReference>
<feature type="region of interest" description="Disordered" evidence="1">
    <location>
        <begin position="1"/>
        <end position="20"/>
    </location>
</feature>
<dbReference type="Proteomes" id="UP001055102">
    <property type="component" value="Unassembled WGS sequence"/>
</dbReference>
<reference evidence="2" key="2">
    <citation type="submission" date="2021-08" db="EMBL/GenBank/DDBJ databases">
        <authorList>
            <person name="Tani A."/>
            <person name="Ola A."/>
            <person name="Ogura Y."/>
            <person name="Katsura K."/>
            <person name="Hayashi T."/>
        </authorList>
    </citation>
    <scope>NUCLEOTIDE SEQUENCE</scope>
    <source>
        <strain evidence="2">LMG 23639</strain>
    </source>
</reference>
<evidence type="ECO:0000256" key="1">
    <source>
        <dbReference type="SAM" id="MobiDB-lite"/>
    </source>
</evidence>
<keyword evidence="3" id="KW-1185">Reference proteome</keyword>
<evidence type="ECO:0000313" key="3">
    <source>
        <dbReference type="Proteomes" id="UP001055102"/>
    </source>
</evidence>
<sequence>MTTEIDREAEEADVVMPTAENAPPALFRPRNGITTTDVLEIALMYLLQLTGNPGTFPPGALRHQPMDAARVAMLSPEAQRHMSHIQQEATNG</sequence>
<name>A0ABQ4T1B9_9HYPH</name>
<comment type="caution">
    <text evidence="2">The sequence shown here is derived from an EMBL/GenBank/DDBJ whole genome shotgun (WGS) entry which is preliminary data.</text>
</comment>